<evidence type="ECO:0000313" key="2">
    <source>
        <dbReference type="Proteomes" id="UP000095746"/>
    </source>
</evidence>
<name>A0A174J0B7_FLAPL</name>
<gene>
    <name evidence="1" type="ORF">ERS852411_02384</name>
</gene>
<organism evidence="1 2">
    <name type="scientific">Flavonifractor plautii</name>
    <name type="common">Fusobacterium plautii</name>
    <dbReference type="NCBI Taxonomy" id="292800"/>
    <lineage>
        <taxon>Bacteria</taxon>
        <taxon>Bacillati</taxon>
        <taxon>Bacillota</taxon>
        <taxon>Clostridia</taxon>
        <taxon>Eubacteriales</taxon>
        <taxon>Oscillospiraceae</taxon>
        <taxon>Flavonifractor</taxon>
    </lineage>
</organism>
<accession>A0A174J0B7</accession>
<evidence type="ECO:0000313" key="1">
    <source>
        <dbReference type="EMBL" id="CUO92101.1"/>
    </source>
</evidence>
<dbReference type="AlphaFoldDB" id="A0A174J0B7"/>
<dbReference type="EMBL" id="CYZT01000206">
    <property type="protein sequence ID" value="CUO92101.1"/>
    <property type="molecule type" value="Genomic_DNA"/>
</dbReference>
<proteinExistence type="predicted"/>
<reference evidence="1 2" key="1">
    <citation type="submission" date="2015-09" db="EMBL/GenBank/DDBJ databases">
        <authorList>
            <consortium name="Pathogen Informatics"/>
        </authorList>
    </citation>
    <scope>NUCLEOTIDE SEQUENCE [LARGE SCALE GENOMIC DNA]</scope>
    <source>
        <strain evidence="1 2">2789STDY5608854</strain>
    </source>
</reference>
<protein>
    <submittedName>
        <fullName evidence="1">Uncharacterized protein</fullName>
    </submittedName>
</protein>
<sequence>MAWGPKSISVRRNLSSMQFIPFQKQADVQPGVQLLVGQRVLAGELPDGLVPALQVDDVPALLAVLGILHQTGVADGAAVGKDPVVEALEHHAGRDLLIQAAVGVGAGIVGVFLGQRAEGLGSLVARLPLGQDVLGLGLGGVQGLLSGHLALVHVLGGGVIGIGHLGLDEDVADVSSGSLIPVAVQQHDGVVAGAGLHHAHIAVGAAVIHQPLAKALIGEAAAHRAGVQGGVGIRLIVLLVVLRHIVGGQLGKGSFLVIGGIHRSHKRVGLGLGSLHGGLRLLFSGLHRVAVLVGGGRGLAAEIDIAVVVGVQRGGILLIVGLNVLVGNAQAVGVGALVTVHQSFPLHTGLEGGGGHILAVHGLQIAVIGIAVGLGSLFGGGDGLIHIGLVIVGQGVAGLRGGGLQGRNLLQLLNGTVQELVKVALGLFLVRILGSEILAGIKSAAAGAVCLIHIIGEIIVDIGDGVIAAAHRQSGLAALEDAGVPDQQGGHQHGNNDADDRIDNGLALGGLLLLELLPLLLSQALCRVALARFLFSGCAHL</sequence>
<dbReference type="Proteomes" id="UP000095746">
    <property type="component" value="Unassembled WGS sequence"/>
</dbReference>